<keyword evidence="6 11" id="KW-0808">Transferase</keyword>
<evidence type="ECO:0000256" key="1">
    <source>
        <dbReference type="ARBA" id="ARBA00004771"/>
    </source>
</evidence>
<accession>A0ABY5PF33</accession>
<evidence type="ECO:0000256" key="4">
    <source>
        <dbReference type="ARBA" id="ARBA00013244"/>
    </source>
</evidence>
<evidence type="ECO:0000256" key="5">
    <source>
        <dbReference type="ARBA" id="ARBA00022516"/>
    </source>
</evidence>
<reference evidence="15" key="1">
    <citation type="submission" date="2021-11" db="EMBL/GenBank/DDBJ databases">
        <title>Cultivation dependent microbiological survey of springs from the worlds oldest radium mine currently devoted to the extraction of radon-saturated water.</title>
        <authorList>
            <person name="Kapinusova G."/>
            <person name="Smrhova T."/>
            <person name="Strejcek M."/>
            <person name="Suman J."/>
            <person name="Jani K."/>
            <person name="Pajer P."/>
            <person name="Uhlik O."/>
        </authorList>
    </citation>
    <scope>NUCLEOTIDE SEQUENCE [LARGE SCALE GENOMIC DNA]</scope>
    <source>
        <strain evidence="15">J379</strain>
    </source>
</reference>
<dbReference type="EC" id="2.3.1.20" evidence="4 11"/>
<evidence type="ECO:0000256" key="9">
    <source>
        <dbReference type="ARBA" id="ARBA00023315"/>
    </source>
</evidence>
<evidence type="ECO:0000256" key="2">
    <source>
        <dbReference type="ARBA" id="ARBA00005189"/>
    </source>
</evidence>
<dbReference type="InterPro" id="IPR009721">
    <property type="entry name" value="O-acyltransferase_WSD1_C"/>
</dbReference>
<evidence type="ECO:0000259" key="12">
    <source>
        <dbReference type="Pfam" id="PF03007"/>
    </source>
</evidence>
<evidence type="ECO:0000256" key="8">
    <source>
        <dbReference type="ARBA" id="ARBA00023098"/>
    </source>
</evidence>
<dbReference type="InterPro" id="IPR014292">
    <property type="entry name" value="Acyl_transf_WS/DGAT"/>
</dbReference>
<dbReference type="RefSeq" id="WP_353863626.1">
    <property type="nucleotide sequence ID" value="NZ_CP088295.1"/>
</dbReference>
<protein>
    <recommendedName>
        <fullName evidence="4 11">Diacylglycerol O-acyltransferase</fullName>
        <ecNumber evidence="4 11">2.3.1.20</ecNumber>
    </recommendedName>
</protein>
<evidence type="ECO:0000256" key="7">
    <source>
        <dbReference type="ARBA" id="ARBA00022798"/>
    </source>
</evidence>
<keyword evidence="15" id="KW-1185">Reference proteome</keyword>
<evidence type="ECO:0000313" key="14">
    <source>
        <dbReference type="EMBL" id="UUY03115.1"/>
    </source>
</evidence>
<comment type="pathway">
    <text evidence="1 11">Glycerolipid metabolism; triacylglycerol biosynthesis.</text>
</comment>
<evidence type="ECO:0000256" key="6">
    <source>
        <dbReference type="ARBA" id="ARBA00022679"/>
    </source>
</evidence>
<comment type="similarity">
    <text evidence="3 11">Belongs to the long-chain O-acyltransferase family.</text>
</comment>
<keyword evidence="9 11" id="KW-0012">Acyltransferase</keyword>
<gene>
    <name evidence="14" type="ORF">LRS13_20935</name>
</gene>
<evidence type="ECO:0000256" key="3">
    <source>
        <dbReference type="ARBA" id="ARBA00009587"/>
    </source>
</evidence>
<dbReference type="PANTHER" id="PTHR31650:SF1">
    <property type="entry name" value="WAX ESTER SYNTHASE_DIACYLGLYCEROL ACYLTRANSFERASE 4-RELATED"/>
    <property type="match status" value="1"/>
</dbReference>
<dbReference type="EMBL" id="CP088295">
    <property type="protein sequence ID" value="UUY03115.1"/>
    <property type="molecule type" value="Genomic_DNA"/>
</dbReference>
<dbReference type="NCBIfam" id="TIGR02946">
    <property type="entry name" value="acyl_WS_DGAT"/>
    <property type="match status" value="1"/>
</dbReference>
<comment type="catalytic activity">
    <reaction evidence="10 11">
        <text>an acyl-CoA + a 1,2-diacyl-sn-glycerol = a triacyl-sn-glycerol + CoA</text>
        <dbReference type="Rhea" id="RHEA:10868"/>
        <dbReference type="ChEBI" id="CHEBI:17815"/>
        <dbReference type="ChEBI" id="CHEBI:57287"/>
        <dbReference type="ChEBI" id="CHEBI:58342"/>
        <dbReference type="ChEBI" id="CHEBI:64615"/>
        <dbReference type="EC" id="2.3.1.20"/>
    </reaction>
</comment>
<proteinExistence type="inferred from homology"/>
<keyword evidence="7 11" id="KW-0319">Glycerol metabolism</keyword>
<dbReference type="PANTHER" id="PTHR31650">
    <property type="entry name" value="O-ACYLTRANSFERASE (WSD1-LIKE) FAMILY PROTEIN"/>
    <property type="match status" value="1"/>
</dbReference>
<keyword evidence="5 11" id="KW-0444">Lipid biosynthesis</keyword>
<keyword evidence="8 11" id="KW-0443">Lipid metabolism</keyword>
<feature type="domain" description="O-acyltransferase WSD1 C-terminal" evidence="13">
    <location>
        <begin position="324"/>
        <end position="464"/>
    </location>
</feature>
<feature type="domain" description="O-acyltransferase WSD1-like N-terminal" evidence="12">
    <location>
        <begin position="9"/>
        <end position="279"/>
    </location>
</feature>
<evidence type="ECO:0000256" key="10">
    <source>
        <dbReference type="ARBA" id="ARBA00048109"/>
    </source>
</evidence>
<comment type="pathway">
    <text evidence="2">Lipid metabolism.</text>
</comment>
<evidence type="ECO:0000259" key="13">
    <source>
        <dbReference type="Pfam" id="PF06974"/>
    </source>
</evidence>
<dbReference type="InterPro" id="IPR045034">
    <property type="entry name" value="O-acyltransferase_WSD1-like"/>
</dbReference>
<dbReference type="Pfam" id="PF06974">
    <property type="entry name" value="WS_DGAT_C"/>
    <property type="match status" value="1"/>
</dbReference>
<dbReference type="Proteomes" id="UP001058860">
    <property type="component" value="Chromosome"/>
</dbReference>
<dbReference type="Pfam" id="PF03007">
    <property type="entry name" value="WS_DGAT_cat"/>
    <property type="match status" value="1"/>
</dbReference>
<dbReference type="InterPro" id="IPR004255">
    <property type="entry name" value="O-acyltransferase_WSD1_N"/>
</dbReference>
<sequence length="489" mass="52508">MAQEHLDPLTAQDARLLAREDACVHMLIGSVATFEGPAPEIGALREHIRQRLRVVPRYRQRPAFPPAGLGMPRWVDDPNFNLDYHVRHAALPAPGDGAKLQRMVARLFSQSLDRTKPLWELYVVEGLRADDGGRDRWALISKTHLALVDGADGIDLLTVMFDLDAESGAPARGRVPAHDAWQPRPLPTTAQLAAAALEDRAREAAELPRQTLTALSDPARLATGVLQTAGSLLSSVRPAAAAPLDEPIGPHRRFVTIPARLSEFRVIKDALDATVNDVVLATVAGGLRHWLHQRGARTAGVELYAAVPVSIRVGTEHEGFASQLTQVVAPLPVDLGDAAARVRLIRDAMRGVKRSAGALDADLIAGMDNFAPPTILAQASRLGAPPDSYSLAITNIPGPQSARFVLGRRLETIAPVGFLDEGRPLTVSVMSYAGSVHFGLLADYDALPDITEIAVGIEASLEELLQQVGAVEPDNVASRSRSPKRPVRA</sequence>
<organism evidence="14 15">
    <name type="scientific">Svornostia abyssi</name>
    <dbReference type="NCBI Taxonomy" id="2898438"/>
    <lineage>
        <taxon>Bacteria</taxon>
        <taxon>Bacillati</taxon>
        <taxon>Actinomycetota</taxon>
        <taxon>Thermoleophilia</taxon>
        <taxon>Solirubrobacterales</taxon>
        <taxon>Baekduiaceae</taxon>
        <taxon>Svornostia</taxon>
    </lineage>
</organism>
<name>A0ABY5PF33_9ACTN</name>
<evidence type="ECO:0000256" key="11">
    <source>
        <dbReference type="RuleBase" id="RU361241"/>
    </source>
</evidence>
<evidence type="ECO:0000313" key="15">
    <source>
        <dbReference type="Proteomes" id="UP001058860"/>
    </source>
</evidence>